<keyword evidence="2" id="KW-1185">Reference proteome</keyword>
<organism evidence="1 2">
    <name type="scientific">Candidatus Fervidibacter sacchari</name>
    <dbReference type="NCBI Taxonomy" id="1448929"/>
    <lineage>
        <taxon>Bacteria</taxon>
        <taxon>Candidatus Fervidibacterota</taxon>
        <taxon>Candidatus Fervidibacter</taxon>
    </lineage>
</organism>
<comment type="caution">
    <text evidence="1">The sequence shown here is derived from an EMBL/GenBank/DDBJ whole genome shotgun (WGS) entry which is preliminary data.</text>
</comment>
<dbReference type="EMBL" id="JANUCP010000009">
    <property type="protein sequence ID" value="MCS3921056.1"/>
    <property type="molecule type" value="Genomic_DNA"/>
</dbReference>
<protein>
    <submittedName>
        <fullName evidence="1">Uncharacterized protein</fullName>
    </submittedName>
</protein>
<evidence type="ECO:0000313" key="1">
    <source>
        <dbReference type="EMBL" id="MCS3921056.1"/>
    </source>
</evidence>
<name>A0ABT2EUC4_9BACT</name>
<dbReference type="Proteomes" id="UP001204798">
    <property type="component" value="Unassembled WGS sequence"/>
</dbReference>
<evidence type="ECO:0000313" key="2">
    <source>
        <dbReference type="Proteomes" id="UP001204798"/>
    </source>
</evidence>
<proteinExistence type="predicted"/>
<dbReference type="RefSeq" id="WP_259101814.1">
    <property type="nucleotide sequence ID" value="NZ_CP130454.1"/>
</dbReference>
<gene>
    <name evidence="1" type="ORF">M2350_003497</name>
</gene>
<reference evidence="1 2" key="1">
    <citation type="submission" date="2022-08" db="EMBL/GenBank/DDBJ databases">
        <title>Bacterial and archaeal communities from various locations to study Microbial Dark Matter (Phase II).</title>
        <authorList>
            <person name="Stepanauskas R."/>
        </authorList>
    </citation>
    <scope>NUCLEOTIDE SEQUENCE [LARGE SCALE GENOMIC DNA]</scope>
    <source>
        <strain evidence="1 2">PD1</strain>
    </source>
</reference>
<sequence>MGDYIVAFCEGRLIRRVTAFGKNRCHSLFAAHRCVQFADKFGDQN</sequence>
<accession>A0ABT2EUC4</accession>